<organism evidence="6">
    <name type="scientific">Salvia splendens</name>
    <name type="common">Scarlet sage</name>
    <dbReference type="NCBI Taxonomy" id="180675"/>
    <lineage>
        <taxon>Eukaryota</taxon>
        <taxon>Viridiplantae</taxon>
        <taxon>Streptophyta</taxon>
        <taxon>Embryophyta</taxon>
        <taxon>Tracheophyta</taxon>
        <taxon>Spermatophyta</taxon>
        <taxon>Magnoliopsida</taxon>
        <taxon>eudicotyledons</taxon>
        <taxon>Gunneridae</taxon>
        <taxon>Pentapetalae</taxon>
        <taxon>asterids</taxon>
        <taxon>lamiids</taxon>
        <taxon>Lamiales</taxon>
        <taxon>Lamiaceae</taxon>
        <taxon>Nepetoideae</taxon>
        <taxon>Mentheae</taxon>
        <taxon>Salviinae</taxon>
        <taxon>Salvia</taxon>
        <taxon>Salvia subgen. Calosphace</taxon>
        <taxon>core Calosphace</taxon>
    </lineage>
</organism>
<sequence>MISRNTNLVIISGKSIIWLANSSRVASNPVLQILDSGNLVLVDNMSTTQGYAWQSFDYPTDTMLPGMMMVDDNDSDGLADIVALEGARKRYRLGQWNGMHFSGHQKLPNPIFKPVFVFKQQRKDKWNLATMFPLDTCDEYASCGPNSICSPNRPIRCECLRGFAPKFQTDWDFQDWSGGCTRTRLLNCQDGDGFLSLRGVKYPDMLRFWLNTTMSLGKCKVECLKNCSCTAMLIHPLLMEALVV</sequence>
<dbReference type="Pfam" id="PF00954">
    <property type="entry name" value="S_locus_glycop"/>
    <property type="match status" value="1"/>
</dbReference>
<evidence type="ECO:0000313" key="6">
    <source>
        <dbReference type="EMBL" id="KAG6418917.1"/>
    </source>
</evidence>
<dbReference type="InterPro" id="IPR003609">
    <property type="entry name" value="Pan_app"/>
</dbReference>
<reference evidence="6" key="2">
    <citation type="submission" date="2020-08" db="EMBL/GenBank/DDBJ databases">
        <title>Plant Genome Project.</title>
        <authorList>
            <person name="Zhang R.-G."/>
        </authorList>
    </citation>
    <scope>NUCLEOTIDE SEQUENCE</scope>
    <source>
        <strain evidence="6">Huo1</strain>
        <tissue evidence="6">Leaf</tissue>
    </source>
</reference>
<dbReference type="SUPFAM" id="SSF51110">
    <property type="entry name" value="alpha-D-mannose-specific plant lectins"/>
    <property type="match status" value="1"/>
</dbReference>
<accession>A0A8X8ZVT6</accession>
<dbReference type="GO" id="GO:0048544">
    <property type="term" value="P:recognition of pollen"/>
    <property type="evidence" value="ECO:0007669"/>
    <property type="project" value="InterPro"/>
</dbReference>
<keyword evidence="2" id="KW-1015">Disulfide bond</keyword>
<dbReference type="InterPro" id="IPR036426">
    <property type="entry name" value="Bulb-type_lectin_dom_sf"/>
</dbReference>
<evidence type="ECO:0000256" key="3">
    <source>
        <dbReference type="ARBA" id="ARBA00023180"/>
    </source>
</evidence>
<evidence type="ECO:0000313" key="7">
    <source>
        <dbReference type="Proteomes" id="UP000298416"/>
    </source>
</evidence>
<dbReference type="Pfam" id="PF08276">
    <property type="entry name" value="PAN_2"/>
    <property type="match status" value="1"/>
</dbReference>
<dbReference type="Pfam" id="PF01453">
    <property type="entry name" value="B_lectin"/>
    <property type="match status" value="1"/>
</dbReference>
<evidence type="ECO:0000256" key="2">
    <source>
        <dbReference type="ARBA" id="ARBA00023157"/>
    </source>
</evidence>
<feature type="domain" description="Bulb-type lectin" evidence="4">
    <location>
        <begin position="1"/>
        <end position="54"/>
    </location>
</feature>
<dbReference type="Proteomes" id="UP000298416">
    <property type="component" value="Unassembled WGS sequence"/>
</dbReference>
<dbReference type="PROSITE" id="PS50927">
    <property type="entry name" value="BULB_LECTIN"/>
    <property type="match status" value="1"/>
</dbReference>
<keyword evidence="7" id="KW-1185">Reference proteome</keyword>
<dbReference type="PANTHER" id="PTHR32444:SF247">
    <property type="entry name" value="OS01G0958200 PROTEIN"/>
    <property type="match status" value="1"/>
</dbReference>
<reference evidence="6" key="1">
    <citation type="submission" date="2018-01" db="EMBL/GenBank/DDBJ databases">
        <authorList>
            <person name="Mao J.F."/>
        </authorList>
    </citation>
    <scope>NUCLEOTIDE SEQUENCE</scope>
    <source>
        <strain evidence="6">Huo1</strain>
        <tissue evidence="6">Leaf</tissue>
    </source>
</reference>
<name>A0A8X8ZVT6_SALSN</name>
<keyword evidence="3" id="KW-0325">Glycoprotein</keyword>
<evidence type="ECO:0000259" key="5">
    <source>
        <dbReference type="PROSITE" id="PS50948"/>
    </source>
</evidence>
<evidence type="ECO:0000259" key="4">
    <source>
        <dbReference type="PROSITE" id="PS50927"/>
    </source>
</evidence>
<dbReference type="InterPro" id="IPR001480">
    <property type="entry name" value="Bulb-type_lectin_dom"/>
</dbReference>
<dbReference type="InterPro" id="IPR000858">
    <property type="entry name" value="S_locus_glycoprot_dom"/>
</dbReference>
<gene>
    <name evidence="6" type="ORF">SASPL_121124</name>
</gene>
<dbReference type="AlphaFoldDB" id="A0A8X8ZVT6"/>
<dbReference type="EMBL" id="PNBA02000007">
    <property type="protein sequence ID" value="KAG6418917.1"/>
    <property type="molecule type" value="Genomic_DNA"/>
</dbReference>
<evidence type="ECO:0000256" key="1">
    <source>
        <dbReference type="ARBA" id="ARBA00022729"/>
    </source>
</evidence>
<dbReference type="PROSITE" id="PS50948">
    <property type="entry name" value="PAN"/>
    <property type="match status" value="1"/>
</dbReference>
<proteinExistence type="predicted"/>
<protein>
    <submittedName>
        <fullName evidence="6">Uncharacterized protein</fullName>
    </submittedName>
</protein>
<keyword evidence="1" id="KW-0732">Signal</keyword>
<dbReference type="PANTHER" id="PTHR32444">
    <property type="entry name" value="BULB-TYPE LECTIN DOMAIN-CONTAINING PROTEIN"/>
    <property type="match status" value="1"/>
</dbReference>
<dbReference type="Gene3D" id="2.90.10.10">
    <property type="entry name" value="Bulb-type lectin domain"/>
    <property type="match status" value="1"/>
</dbReference>
<feature type="domain" description="Apple" evidence="5">
    <location>
        <begin position="188"/>
        <end position="244"/>
    </location>
</feature>
<comment type="caution">
    <text evidence="6">The sequence shown here is derived from an EMBL/GenBank/DDBJ whole genome shotgun (WGS) entry which is preliminary data.</text>
</comment>